<evidence type="ECO:0000256" key="1">
    <source>
        <dbReference type="SAM" id="Phobius"/>
    </source>
</evidence>
<dbReference type="GO" id="GO:0006508">
    <property type="term" value="P:proteolysis"/>
    <property type="evidence" value="ECO:0007669"/>
    <property type="project" value="InterPro"/>
</dbReference>
<dbReference type="Pfam" id="PF03412">
    <property type="entry name" value="Peptidase_C39"/>
    <property type="match status" value="1"/>
</dbReference>
<name>A0A517ZEL0_9PLAN</name>
<proteinExistence type="predicted"/>
<dbReference type="GO" id="GO:0008233">
    <property type="term" value="F:peptidase activity"/>
    <property type="evidence" value="ECO:0007669"/>
    <property type="project" value="InterPro"/>
</dbReference>
<dbReference type="EMBL" id="CP036275">
    <property type="protein sequence ID" value="QDU40901.1"/>
    <property type="molecule type" value="Genomic_DNA"/>
</dbReference>
<reference evidence="3 4" key="1">
    <citation type="submission" date="2019-02" db="EMBL/GenBank/DDBJ databases">
        <title>Deep-cultivation of Planctomycetes and their phenomic and genomic characterization uncovers novel biology.</title>
        <authorList>
            <person name="Wiegand S."/>
            <person name="Jogler M."/>
            <person name="Boedeker C."/>
            <person name="Pinto D."/>
            <person name="Vollmers J."/>
            <person name="Rivas-Marin E."/>
            <person name="Kohn T."/>
            <person name="Peeters S.H."/>
            <person name="Heuer A."/>
            <person name="Rast P."/>
            <person name="Oberbeckmann S."/>
            <person name="Bunk B."/>
            <person name="Jeske O."/>
            <person name="Meyerdierks A."/>
            <person name="Storesund J.E."/>
            <person name="Kallscheuer N."/>
            <person name="Luecker S."/>
            <person name="Lage O.M."/>
            <person name="Pohl T."/>
            <person name="Merkel B.J."/>
            <person name="Hornburger P."/>
            <person name="Mueller R.-W."/>
            <person name="Bruemmer F."/>
            <person name="Labrenz M."/>
            <person name="Spormann A.M."/>
            <person name="Op den Camp H."/>
            <person name="Overmann J."/>
            <person name="Amann R."/>
            <person name="Jetten M.S.M."/>
            <person name="Mascher T."/>
            <person name="Medema M.H."/>
            <person name="Devos D.P."/>
            <person name="Kaster A.-K."/>
            <person name="Ovreas L."/>
            <person name="Rohde M."/>
            <person name="Galperin M.Y."/>
            <person name="Jogler C."/>
        </authorList>
    </citation>
    <scope>NUCLEOTIDE SEQUENCE [LARGE SCALE GENOMIC DNA]</scope>
    <source>
        <strain evidence="3 4">Mal4</strain>
    </source>
</reference>
<dbReference type="GO" id="GO:0016020">
    <property type="term" value="C:membrane"/>
    <property type="evidence" value="ECO:0007669"/>
    <property type="project" value="InterPro"/>
</dbReference>
<keyword evidence="1" id="KW-0812">Transmembrane</keyword>
<protein>
    <submittedName>
        <fullName evidence="3">Peptidase C39 family protein</fullName>
    </submittedName>
</protein>
<keyword evidence="1" id="KW-0472">Membrane</keyword>
<feature type="domain" description="Peptidase C39" evidence="2">
    <location>
        <begin position="15"/>
        <end position="139"/>
    </location>
</feature>
<dbReference type="InterPro" id="IPR005074">
    <property type="entry name" value="Peptidase_C39"/>
</dbReference>
<evidence type="ECO:0000259" key="2">
    <source>
        <dbReference type="PROSITE" id="PS50990"/>
    </source>
</evidence>
<dbReference type="Proteomes" id="UP000320496">
    <property type="component" value="Chromosome"/>
</dbReference>
<dbReference type="Gene3D" id="3.90.70.10">
    <property type="entry name" value="Cysteine proteinases"/>
    <property type="match status" value="1"/>
</dbReference>
<dbReference type="RefSeq" id="WP_145372143.1">
    <property type="nucleotide sequence ID" value="NZ_CP036275.1"/>
</dbReference>
<gene>
    <name evidence="3" type="ORF">Mal4_52640</name>
</gene>
<accession>A0A517ZEL0</accession>
<keyword evidence="4" id="KW-1185">Reference proteome</keyword>
<dbReference type="GO" id="GO:0005524">
    <property type="term" value="F:ATP binding"/>
    <property type="evidence" value="ECO:0007669"/>
    <property type="project" value="InterPro"/>
</dbReference>
<dbReference type="KEGG" id="mri:Mal4_52640"/>
<evidence type="ECO:0000313" key="4">
    <source>
        <dbReference type="Proteomes" id="UP000320496"/>
    </source>
</evidence>
<dbReference type="AlphaFoldDB" id="A0A517ZEL0"/>
<feature type="transmembrane region" description="Helical" evidence="1">
    <location>
        <begin position="158"/>
        <end position="179"/>
    </location>
</feature>
<dbReference type="PROSITE" id="PS50990">
    <property type="entry name" value="PEPTIDASE_C39"/>
    <property type="match status" value="1"/>
</dbReference>
<keyword evidence="1" id="KW-1133">Transmembrane helix</keyword>
<organism evidence="3 4">
    <name type="scientific">Maioricimonas rarisocia</name>
    <dbReference type="NCBI Taxonomy" id="2528026"/>
    <lineage>
        <taxon>Bacteria</taxon>
        <taxon>Pseudomonadati</taxon>
        <taxon>Planctomycetota</taxon>
        <taxon>Planctomycetia</taxon>
        <taxon>Planctomycetales</taxon>
        <taxon>Planctomycetaceae</taxon>
        <taxon>Maioricimonas</taxon>
    </lineage>
</organism>
<sequence>MVSSLLLVLVLGGVEADGVTPRVCGVKALFSSLTVLGVHCELTEVERRLQPGGGADRLSLADLRRTAESFGACPLVVRMSTVDELTRGAVVHMDSRAGHFLTFLGFEEGDLVLTDAPIPPVRVDRNYFMQHWTGHALVFFGSDRERTEYRSRLTIREWLYWGALLWPIVALSIVCWCRWRR</sequence>
<evidence type="ECO:0000313" key="3">
    <source>
        <dbReference type="EMBL" id="QDU40901.1"/>
    </source>
</evidence>